<name>A0A401W5F7_STREY</name>
<keyword evidence="5" id="KW-0804">Transcription</keyword>
<dbReference type="CDD" id="cd15831">
    <property type="entry name" value="BTAD"/>
    <property type="match status" value="1"/>
</dbReference>
<evidence type="ECO:0000313" key="9">
    <source>
        <dbReference type="Proteomes" id="UP000286746"/>
    </source>
</evidence>
<dbReference type="InterPro" id="IPR011990">
    <property type="entry name" value="TPR-like_helical_dom_sf"/>
</dbReference>
<comment type="caution">
    <text evidence="8">The sequence shown here is derived from an EMBL/GenBank/DDBJ whole genome shotgun (WGS) entry which is preliminary data.</text>
</comment>
<feature type="DNA-binding region" description="OmpR/PhoB-type" evidence="6">
    <location>
        <begin position="1"/>
        <end position="99"/>
    </location>
</feature>
<dbReference type="GO" id="GO:0000160">
    <property type="term" value="P:phosphorelay signal transduction system"/>
    <property type="evidence" value="ECO:0007669"/>
    <property type="project" value="UniProtKB-KW"/>
</dbReference>
<dbReference type="PANTHER" id="PTHR35807:SF1">
    <property type="entry name" value="TRANSCRIPTIONAL REGULATOR REDD"/>
    <property type="match status" value="1"/>
</dbReference>
<dbReference type="AlphaFoldDB" id="A0A401W5F7"/>
<dbReference type="Pfam" id="PF00486">
    <property type="entry name" value="Trans_reg_C"/>
    <property type="match status" value="1"/>
</dbReference>
<dbReference type="InterPro" id="IPR005158">
    <property type="entry name" value="BTAD"/>
</dbReference>
<sequence>MEIFILGPICLGSDTHRVGLGSDKERGVLASLALSAGRPVALDALIDRLWDGTPPGKARESVHTYVSRIRKSIRMAAAGSAAPKAAAITHHAHTYTLEILPERIDWHRFQELVSRARRLSDDGADDRAVALLHQADDLWRGDPLAGLPGSWAERMRTSLTEQRLSATTSRIAMQLHLGRFSEVIGVLSSLVGQFPDDETLLGYWMLACYGCGRHADALRIYQEARRKLRTELGSDPSEELARIHRRILRRVPAREVLFDGPQHAPDTFRTAYAPRNLPRQAALVGRRTEMRRFHAVLAAASGTEGDGYASIVALEAISGMAGVGKTALAVNAANALGRHFPDGQLYIDLRTHASVQEPLSASTALATLLRLLGVPANSIPAALEERTDLWRTLLSHKRAVIILDDAADTDQVRPLLPGLSPSLIIITSRRHLAGLPGAHSLALDVLPPQDAVALFRAFSGQERTQDTTGISRIVSLCGNLPLAIEIAANRFNARPSWSLADLRERLTRGPGRLAELYDGYSGVARAFEMSYLTLTPAQQSAFRRLALHLGAEFGPHAASALMGLPGQQTERLLESLLYCHLLQEPRPDRYRFHDLLGEYARALAHSEDDEATRNQAVQRLIDYYLTATEAADALVYPQRPRLARQRSDNTAGSAGSRLPWRNAEAAKEWLATERSNLLTVERYARTHGVPRQAALLSHALSEFLDAECHWVDTDRMQRHAVDHWKQAGDQRALCLALLDLSATRTNTGHYPEAMAAARHALELARTTNAPDAEADALRKLGILHWNHGQNHEALAAHREAIAVHERSGNTWGQARCENNYAISLLYLGKHQEALEYFTRAIDTFQQAGDRRNSARCINNLGDLHLQAGNVKLARQTYETSLALSMDVGSLSDVATVQANLAGLLSTSADRHDVASGMDMFRECLFTFRRLGDRKNEGNALIGLGTAHFGLGQFTEAATHHQQALSLARSIGAAQEEARALRCLGSAEAALGSLAAAAEHLCAAISLAHRIHFPEEEARATDVLAEVRLREGSRDAAQALWRQAFELFSGLDESEAARVAQHLDAESATD</sequence>
<dbReference type="SMART" id="SM01043">
    <property type="entry name" value="BTAD"/>
    <property type="match status" value="1"/>
</dbReference>
<dbReference type="PRINTS" id="PR00364">
    <property type="entry name" value="DISEASERSIST"/>
</dbReference>
<accession>A0A401W5F7</accession>
<dbReference type="SUPFAM" id="SSF52540">
    <property type="entry name" value="P-loop containing nucleoside triphosphate hydrolases"/>
    <property type="match status" value="1"/>
</dbReference>
<proteinExistence type="inferred from homology"/>
<dbReference type="SUPFAM" id="SSF48452">
    <property type="entry name" value="TPR-like"/>
    <property type="match status" value="3"/>
</dbReference>
<dbReference type="InterPro" id="IPR019734">
    <property type="entry name" value="TPR_rpt"/>
</dbReference>
<dbReference type="Gene3D" id="1.25.40.10">
    <property type="entry name" value="Tetratricopeptide repeat domain"/>
    <property type="match status" value="3"/>
</dbReference>
<keyword evidence="3" id="KW-0805">Transcription regulation</keyword>
<dbReference type="Pfam" id="PF03704">
    <property type="entry name" value="BTAD"/>
    <property type="match status" value="1"/>
</dbReference>
<dbReference type="Gene3D" id="1.10.10.10">
    <property type="entry name" value="Winged helix-like DNA-binding domain superfamily/Winged helix DNA-binding domain"/>
    <property type="match status" value="1"/>
</dbReference>
<evidence type="ECO:0000259" key="7">
    <source>
        <dbReference type="PROSITE" id="PS51755"/>
    </source>
</evidence>
<evidence type="ECO:0000313" key="8">
    <source>
        <dbReference type="EMBL" id="GCD44573.1"/>
    </source>
</evidence>
<evidence type="ECO:0000256" key="1">
    <source>
        <dbReference type="ARBA" id="ARBA00005820"/>
    </source>
</evidence>
<reference evidence="8 9" key="1">
    <citation type="submission" date="2018-11" db="EMBL/GenBank/DDBJ databases">
        <title>Whole genome sequence of Streptomyces paromomycinus NBRC 15454(T).</title>
        <authorList>
            <person name="Komaki H."/>
            <person name="Tamura T."/>
        </authorList>
    </citation>
    <scope>NUCLEOTIDE SEQUENCE [LARGE SCALE GENOMIC DNA]</scope>
    <source>
        <strain evidence="8 9">NBRC 15454</strain>
    </source>
</reference>
<dbReference type="InterPro" id="IPR036388">
    <property type="entry name" value="WH-like_DNA-bd_sf"/>
</dbReference>
<dbReference type="RefSeq" id="WP_174857196.1">
    <property type="nucleotide sequence ID" value="NZ_BHZD01000001.1"/>
</dbReference>
<evidence type="ECO:0000256" key="3">
    <source>
        <dbReference type="ARBA" id="ARBA00023015"/>
    </source>
</evidence>
<dbReference type="Pfam" id="PF00931">
    <property type="entry name" value="NB-ARC"/>
    <property type="match status" value="1"/>
</dbReference>
<dbReference type="GO" id="GO:0003677">
    <property type="term" value="F:DNA binding"/>
    <property type="evidence" value="ECO:0007669"/>
    <property type="project" value="UniProtKB-UniRule"/>
</dbReference>
<dbReference type="SMART" id="SM00028">
    <property type="entry name" value="TPR"/>
    <property type="match status" value="6"/>
</dbReference>
<evidence type="ECO:0000256" key="4">
    <source>
        <dbReference type="ARBA" id="ARBA00023125"/>
    </source>
</evidence>
<dbReference type="GO" id="GO:0006355">
    <property type="term" value="P:regulation of DNA-templated transcription"/>
    <property type="evidence" value="ECO:0007669"/>
    <property type="project" value="InterPro"/>
</dbReference>
<dbReference type="EMBL" id="BHZD01000001">
    <property type="protein sequence ID" value="GCD44573.1"/>
    <property type="molecule type" value="Genomic_DNA"/>
</dbReference>
<keyword evidence="2" id="KW-0902">Two-component regulatory system</keyword>
<dbReference type="InterPro" id="IPR051677">
    <property type="entry name" value="AfsR-DnrI-RedD_regulator"/>
</dbReference>
<comment type="similarity">
    <text evidence="1">Belongs to the AfsR/DnrI/RedD regulatory family.</text>
</comment>
<dbReference type="GO" id="GO:0043531">
    <property type="term" value="F:ADP binding"/>
    <property type="evidence" value="ECO:0007669"/>
    <property type="project" value="InterPro"/>
</dbReference>
<dbReference type="PROSITE" id="PS51755">
    <property type="entry name" value="OMPR_PHOB"/>
    <property type="match status" value="1"/>
</dbReference>
<gene>
    <name evidence="8" type="ORF">GKJPGBOP_04273</name>
</gene>
<dbReference type="InterPro" id="IPR002182">
    <property type="entry name" value="NB-ARC"/>
</dbReference>
<organism evidence="8 9">
    <name type="scientific">Streptomyces paromomycinus</name>
    <name type="common">Streptomyces rimosus subsp. paromomycinus</name>
    <dbReference type="NCBI Taxonomy" id="92743"/>
    <lineage>
        <taxon>Bacteria</taxon>
        <taxon>Bacillati</taxon>
        <taxon>Actinomycetota</taxon>
        <taxon>Actinomycetes</taxon>
        <taxon>Kitasatosporales</taxon>
        <taxon>Streptomycetaceae</taxon>
        <taxon>Streptomyces</taxon>
    </lineage>
</organism>
<dbReference type="Pfam" id="PF13432">
    <property type="entry name" value="TPR_16"/>
    <property type="match status" value="1"/>
</dbReference>
<dbReference type="InterPro" id="IPR016032">
    <property type="entry name" value="Sig_transdc_resp-reg_C-effctor"/>
</dbReference>
<evidence type="ECO:0000256" key="2">
    <source>
        <dbReference type="ARBA" id="ARBA00023012"/>
    </source>
</evidence>
<dbReference type="Pfam" id="PF13374">
    <property type="entry name" value="TPR_10"/>
    <property type="match status" value="1"/>
</dbReference>
<feature type="domain" description="OmpR/PhoB-type" evidence="7">
    <location>
        <begin position="1"/>
        <end position="99"/>
    </location>
</feature>
<dbReference type="Gene3D" id="3.40.50.300">
    <property type="entry name" value="P-loop containing nucleotide triphosphate hydrolases"/>
    <property type="match status" value="1"/>
</dbReference>
<dbReference type="SUPFAM" id="SSF46894">
    <property type="entry name" value="C-terminal effector domain of the bipartite response regulators"/>
    <property type="match status" value="1"/>
</dbReference>
<dbReference type="InterPro" id="IPR001867">
    <property type="entry name" value="OmpR/PhoB-type_DNA-bd"/>
</dbReference>
<dbReference type="Proteomes" id="UP000286746">
    <property type="component" value="Unassembled WGS sequence"/>
</dbReference>
<keyword evidence="4 6" id="KW-0238">DNA-binding</keyword>
<dbReference type="PANTHER" id="PTHR35807">
    <property type="entry name" value="TRANSCRIPTIONAL REGULATOR REDD-RELATED"/>
    <property type="match status" value="1"/>
</dbReference>
<dbReference type="InterPro" id="IPR027417">
    <property type="entry name" value="P-loop_NTPase"/>
</dbReference>
<dbReference type="Pfam" id="PF13424">
    <property type="entry name" value="TPR_12"/>
    <property type="match status" value="1"/>
</dbReference>
<protein>
    <submittedName>
        <fullName evidence="8">SARP family transcriptional regulator</fullName>
    </submittedName>
</protein>
<evidence type="ECO:0000256" key="5">
    <source>
        <dbReference type="ARBA" id="ARBA00023163"/>
    </source>
</evidence>
<keyword evidence="9" id="KW-1185">Reference proteome</keyword>
<dbReference type="SMART" id="SM00862">
    <property type="entry name" value="Trans_reg_C"/>
    <property type="match status" value="1"/>
</dbReference>
<evidence type="ECO:0000256" key="6">
    <source>
        <dbReference type="PROSITE-ProRule" id="PRU01091"/>
    </source>
</evidence>